<evidence type="ECO:0000259" key="3">
    <source>
        <dbReference type="Pfam" id="PF13581"/>
    </source>
</evidence>
<dbReference type="InterPro" id="IPR036890">
    <property type="entry name" value="HATPase_C_sf"/>
</dbReference>
<evidence type="ECO:0000313" key="4">
    <source>
        <dbReference type="EMBL" id="MDT0380984.1"/>
    </source>
</evidence>
<keyword evidence="5" id="KW-1185">Reference proteome</keyword>
<keyword evidence="1" id="KW-0418">Kinase</keyword>
<keyword evidence="1" id="KW-0808">Transferase</keyword>
<accession>A0ABU2NVH4</accession>
<feature type="compositionally biased region" description="Basic and acidic residues" evidence="2">
    <location>
        <begin position="24"/>
        <end position="33"/>
    </location>
</feature>
<dbReference type="EMBL" id="JAVREQ010000018">
    <property type="protein sequence ID" value="MDT0380984.1"/>
    <property type="molecule type" value="Genomic_DNA"/>
</dbReference>
<evidence type="ECO:0000256" key="1">
    <source>
        <dbReference type="ARBA" id="ARBA00022527"/>
    </source>
</evidence>
<evidence type="ECO:0000256" key="2">
    <source>
        <dbReference type="SAM" id="MobiDB-lite"/>
    </source>
</evidence>
<reference evidence="5" key="1">
    <citation type="submission" date="2023-07" db="EMBL/GenBank/DDBJ databases">
        <title>30 novel species of actinomycetes from the DSMZ collection.</title>
        <authorList>
            <person name="Nouioui I."/>
        </authorList>
    </citation>
    <scope>NUCLEOTIDE SEQUENCE [LARGE SCALE GENOMIC DNA]</scope>
    <source>
        <strain evidence="5">DSM 42041</strain>
    </source>
</reference>
<dbReference type="CDD" id="cd16936">
    <property type="entry name" value="HATPase_RsbW-like"/>
    <property type="match status" value="1"/>
</dbReference>
<feature type="domain" description="Histidine kinase/HSP90-like ATPase" evidence="3">
    <location>
        <begin position="73"/>
        <end position="168"/>
    </location>
</feature>
<dbReference type="Proteomes" id="UP001183414">
    <property type="component" value="Unassembled WGS sequence"/>
</dbReference>
<organism evidence="4 5">
    <name type="scientific">Streptomyces hazeniae</name>
    <dbReference type="NCBI Taxonomy" id="3075538"/>
    <lineage>
        <taxon>Bacteria</taxon>
        <taxon>Bacillati</taxon>
        <taxon>Actinomycetota</taxon>
        <taxon>Actinomycetes</taxon>
        <taxon>Kitasatosporales</taxon>
        <taxon>Streptomycetaceae</taxon>
        <taxon>Streptomyces</taxon>
    </lineage>
</organism>
<keyword evidence="4" id="KW-0067">ATP-binding</keyword>
<dbReference type="RefSeq" id="WP_311674672.1">
    <property type="nucleotide sequence ID" value="NZ_JAVREQ010000018.1"/>
</dbReference>
<dbReference type="PANTHER" id="PTHR35526">
    <property type="entry name" value="ANTI-SIGMA-F FACTOR RSBW-RELATED"/>
    <property type="match status" value="1"/>
</dbReference>
<dbReference type="Gene3D" id="3.30.565.10">
    <property type="entry name" value="Histidine kinase-like ATPase, C-terminal domain"/>
    <property type="match status" value="1"/>
</dbReference>
<feature type="region of interest" description="Disordered" evidence="2">
    <location>
        <begin position="21"/>
        <end position="40"/>
    </location>
</feature>
<dbReference type="Pfam" id="PF13581">
    <property type="entry name" value="HATPase_c_2"/>
    <property type="match status" value="1"/>
</dbReference>
<gene>
    <name evidence="4" type="ORF">RM572_19700</name>
</gene>
<comment type="caution">
    <text evidence="4">The sequence shown here is derived from an EMBL/GenBank/DDBJ whole genome shotgun (WGS) entry which is preliminary data.</text>
</comment>
<protein>
    <submittedName>
        <fullName evidence="4">ATP-binding protein</fullName>
    </submittedName>
</protein>
<dbReference type="PANTHER" id="PTHR35526:SF3">
    <property type="entry name" value="ANTI-SIGMA-F FACTOR RSBW"/>
    <property type="match status" value="1"/>
</dbReference>
<sequence>MLEHGTSPSAHLGTDSLVLNARTLPDDDPRRGAEPVPPQRHALSLRFTSSPRGAQLARKAAVGGMEKWGHPPTSDASCSVALVVAELAANAVCHGLVPGREFALDLVHTSSSGLVRIEVSDAHPTRPPAHPAPAGHEAESGRGLLIVDVLATRWGTTPRTPVGKTVWAELETAL</sequence>
<keyword evidence="1" id="KW-0723">Serine/threonine-protein kinase</keyword>
<dbReference type="InterPro" id="IPR003594">
    <property type="entry name" value="HATPase_dom"/>
</dbReference>
<dbReference type="InterPro" id="IPR050267">
    <property type="entry name" value="Anti-sigma-factor_SerPK"/>
</dbReference>
<dbReference type="SUPFAM" id="SSF55874">
    <property type="entry name" value="ATPase domain of HSP90 chaperone/DNA topoisomerase II/histidine kinase"/>
    <property type="match status" value="1"/>
</dbReference>
<name>A0ABU2NVH4_9ACTN</name>
<proteinExistence type="predicted"/>
<evidence type="ECO:0000313" key="5">
    <source>
        <dbReference type="Proteomes" id="UP001183414"/>
    </source>
</evidence>
<keyword evidence="4" id="KW-0547">Nucleotide-binding</keyword>
<dbReference type="GO" id="GO:0005524">
    <property type="term" value="F:ATP binding"/>
    <property type="evidence" value="ECO:0007669"/>
    <property type="project" value="UniProtKB-KW"/>
</dbReference>